<feature type="compositionally biased region" description="Basic and acidic residues" evidence="1">
    <location>
        <begin position="149"/>
        <end position="162"/>
    </location>
</feature>
<dbReference type="Proteomes" id="UP000589036">
    <property type="component" value="Unassembled WGS sequence"/>
</dbReference>
<proteinExistence type="predicted"/>
<dbReference type="AlphaFoldDB" id="A0A852U203"/>
<feature type="region of interest" description="Disordered" evidence="1">
    <location>
        <begin position="133"/>
        <end position="162"/>
    </location>
</feature>
<protein>
    <submittedName>
        <fullName evidence="2">Uncharacterized protein</fullName>
    </submittedName>
</protein>
<reference evidence="2 3" key="1">
    <citation type="submission" date="2020-07" db="EMBL/GenBank/DDBJ databases">
        <title>Sequencing the genomes of 1000 actinobacteria strains.</title>
        <authorList>
            <person name="Klenk H.-P."/>
        </authorList>
    </citation>
    <scope>NUCLEOTIDE SEQUENCE [LARGE SCALE GENOMIC DNA]</scope>
    <source>
        <strain evidence="2 3">CXB654</strain>
    </source>
</reference>
<organism evidence="2 3">
    <name type="scientific">Spinactinospora alkalitolerans</name>
    <dbReference type="NCBI Taxonomy" id="687207"/>
    <lineage>
        <taxon>Bacteria</taxon>
        <taxon>Bacillati</taxon>
        <taxon>Actinomycetota</taxon>
        <taxon>Actinomycetes</taxon>
        <taxon>Streptosporangiales</taxon>
        <taxon>Nocardiopsidaceae</taxon>
        <taxon>Spinactinospora</taxon>
    </lineage>
</organism>
<accession>A0A852U203</accession>
<dbReference type="EMBL" id="JACCCC010000001">
    <property type="protein sequence ID" value="NYE50238.1"/>
    <property type="molecule type" value="Genomic_DNA"/>
</dbReference>
<evidence type="ECO:0000256" key="1">
    <source>
        <dbReference type="SAM" id="MobiDB-lite"/>
    </source>
</evidence>
<evidence type="ECO:0000313" key="2">
    <source>
        <dbReference type="EMBL" id="NYE50238.1"/>
    </source>
</evidence>
<sequence>MELLVLGKVLGVPPLLLIFPVGREEMTEVLPGREIPTWQAAKWFTGEEAFPTRASDEWVVSHEDHAAWEKGGEPLDRFRWNDRYFADLRGARGRATGQRKAAETAKTDAERDAMLSAAKAEDHLAKQIEANIRRNRQGMREAGLTPGKLRPESAHIDPEGDE</sequence>
<keyword evidence="3" id="KW-1185">Reference proteome</keyword>
<comment type="caution">
    <text evidence="2">The sequence shown here is derived from an EMBL/GenBank/DDBJ whole genome shotgun (WGS) entry which is preliminary data.</text>
</comment>
<evidence type="ECO:0000313" key="3">
    <source>
        <dbReference type="Proteomes" id="UP000589036"/>
    </source>
</evidence>
<name>A0A852U203_9ACTN</name>
<gene>
    <name evidence="2" type="ORF">HDA32_005358</name>
</gene>